<sequence>MHAISLNLYNKTKNNWIFINSRRATKLVHEFHRYWSEAQP</sequence>
<organism evidence="1 2">
    <name type="scientific">Aeromonas veronii</name>
    <dbReference type="NCBI Taxonomy" id="654"/>
    <lineage>
        <taxon>Bacteria</taxon>
        <taxon>Pseudomonadati</taxon>
        <taxon>Pseudomonadota</taxon>
        <taxon>Gammaproteobacteria</taxon>
        <taxon>Aeromonadales</taxon>
        <taxon>Aeromonadaceae</taxon>
        <taxon>Aeromonas</taxon>
    </lineage>
</organism>
<dbReference type="EMBL" id="CABWLC010000018">
    <property type="protein sequence ID" value="VXA87359.1"/>
    <property type="molecule type" value="Genomic_DNA"/>
</dbReference>
<name>A0A653L6M8_AERVE</name>
<gene>
    <name evidence="1" type="ORF">AERO8C_50151</name>
</gene>
<accession>A0A653L6M8</accession>
<reference evidence="1 2" key="1">
    <citation type="submission" date="2019-10" db="EMBL/GenBank/DDBJ databases">
        <authorList>
            <person name="Karimi E."/>
        </authorList>
    </citation>
    <scope>NUCLEOTIDE SEQUENCE [LARGE SCALE GENOMIC DNA]</scope>
    <source>
        <strain evidence="1">Aeromonas sp. 8C</strain>
    </source>
</reference>
<dbReference type="Proteomes" id="UP000439123">
    <property type="component" value="Unassembled WGS sequence"/>
</dbReference>
<protein>
    <submittedName>
        <fullName evidence="1">Uncharacterized protein</fullName>
    </submittedName>
</protein>
<proteinExistence type="predicted"/>
<dbReference type="AlphaFoldDB" id="A0A653L6M8"/>
<evidence type="ECO:0000313" key="2">
    <source>
        <dbReference type="Proteomes" id="UP000439123"/>
    </source>
</evidence>
<evidence type="ECO:0000313" key="1">
    <source>
        <dbReference type="EMBL" id="VXA87359.1"/>
    </source>
</evidence>